<dbReference type="InterPro" id="IPR045214">
    <property type="entry name" value="Surf1/Surf4"/>
</dbReference>
<comment type="similarity">
    <text evidence="2 6">Belongs to the SURF1 family.</text>
</comment>
<organism evidence="8 9">
    <name type="scientific">Microbulbifer agarilyticus</name>
    <dbReference type="NCBI Taxonomy" id="260552"/>
    <lineage>
        <taxon>Bacteria</taxon>
        <taxon>Pseudomonadati</taxon>
        <taxon>Pseudomonadota</taxon>
        <taxon>Gammaproteobacteria</taxon>
        <taxon>Cellvibrionales</taxon>
        <taxon>Microbulbiferaceae</taxon>
        <taxon>Microbulbifer</taxon>
    </lineage>
</organism>
<evidence type="ECO:0000256" key="4">
    <source>
        <dbReference type="ARBA" id="ARBA00022989"/>
    </source>
</evidence>
<feature type="region of interest" description="Disordered" evidence="7">
    <location>
        <begin position="1"/>
        <end position="22"/>
    </location>
</feature>
<evidence type="ECO:0000256" key="3">
    <source>
        <dbReference type="ARBA" id="ARBA00022692"/>
    </source>
</evidence>
<gene>
    <name evidence="8" type="ORF">Mag101_00250</name>
</gene>
<keyword evidence="4 6" id="KW-1133">Transmembrane helix</keyword>
<evidence type="ECO:0000313" key="9">
    <source>
        <dbReference type="Proteomes" id="UP000188219"/>
    </source>
</evidence>
<dbReference type="OrthoDB" id="9789940at2"/>
<dbReference type="RefSeq" id="WP_077399157.1">
    <property type="nucleotide sequence ID" value="NZ_CP019650.1"/>
</dbReference>
<keyword evidence="3 6" id="KW-0812">Transmembrane</keyword>
<comment type="subcellular location">
    <subcellularLocation>
        <location evidence="6">Cell membrane</location>
        <topology evidence="6">Multi-pass membrane protein</topology>
    </subcellularLocation>
    <subcellularLocation>
        <location evidence="1">Membrane</location>
    </subcellularLocation>
</comment>
<evidence type="ECO:0000256" key="6">
    <source>
        <dbReference type="RuleBase" id="RU363076"/>
    </source>
</evidence>
<evidence type="ECO:0000256" key="5">
    <source>
        <dbReference type="ARBA" id="ARBA00023136"/>
    </source>
</evidence>
<dbReference type="EMBL" id="CP019650">
    <property type="protein sequence ID" value="AQQ66254.1"/>
    <property type="molecule type" value="Genomic_DNA"/>
</dbReference>
<feature type="transmembrane region" description="Helical" evidence="6">
    <location>
        <begin position="246"/>
        <end position="267"/>
    </location>
</feature>
<reference evidence="8" key="1">
    <citation type="submission" date="2017-02" db="EMBL/GenBank/DDBJ databases">
        <title>Genome of Microbulbifer agarilyticus GP101.</title>
        <authorList>
            <person name="Jung J."/>
            <person name="Bae S.S."/>
            <person name="Baek K."/>
        </authorList>
    </citation>
    <scope>NUCLEOTIDE SEQUENCE [LARGE SCALE GENOMIC DNA]</scope>
    <source>
        <strain evidence="8">GP101</strain>
    </source>
</reference>
<dbReference type="Pfam" id="PF02104">
    <property type="entry name" value="SURF1"/>
    <property type="match status" value="1"/>
</dbReference>
<name>A0A1Q2M0M8_9GAMM</name>
<dbReference type="AlphaFoldDB" id="A0A1Q2M0M8"/>
<feature type="compositionally biased region" description="Polar residues" evidence="7">
    <location>
        <begin position="13"/>
        <end position="22"/>
    </location>
</feature>
<dbReference type="InterPro" id="IPR002994">
    <property type="entry name" value="Surf1/Shy1"/>
</dbReference>
<dbReference type="PANTHER" id="PTHR23427">
    <property type="entry name" value="SURFEIT LOCUS PROTEIN"/>
    <property type="match status" value="1"/>
</dbReference>
<keyword evidence="9" id="KW-1185">Reference proteome</keyword>
<evidence type="ECO:0000256" key="7">
    <source>
        <dbReference type="SAM" id="MobiDB-lite"/>
    </source>
</evidence>
<dbReference type="KEGG" id="maga:Mag101_00250"/>
<proteinExistence type="inferred from homology"/>
<sequence>MIAPKKSQHQRDQAVQTGNSAHSAQLAKGQDHLAREASVAFIRNWPLTVLSLCFFPLLLGLGNWQLQRAAEKEGIQQQVDARLSAQPIKISDLKVPATYTPLRLLGFYTDEYFLLDNRTRHGRVGYEVLQVFETGSGSAEKSRWLINRGWVPANSHRDQLPEVSYPLAAKVITGFLYPNGDSIADAAALPAVAVHGRIQSLAQLRAHTSGLQQPDWHIRLSADSDTALLTDWKLLTTSPAKHTGYAVQWFTMAFALLVMWLLAATNLRQIVREKWFK</sequence>
<dbReference type="PANTHER" id="PTHR23427:SF2">
    <property type="entry name" value="SURFEIT LOCUS PROTEIN 1"/>
    <property type="match status" value="1"/>
</dbReference>
<dbReference type="STRING" id="260552.Mag101_00250"/>
<evidence type="ECO:0000256" key="2">
    <source>
        <dbReference type="ARBA" id="ARBA00007165"/>
    </source>
</evidence>
<evidence type="ECO:0000313" key="8">
    <source>
        <dbReference type="EMBL" id="AQQ66254.1"/>
    </source>
</evidence>
<dbReference type="CDD" id="cd06662">
    <property type="entry name" value="SURF1"/>
    <property type="match status" value="1"/>
</dbReference>
<comment type="caution">
    <text evidence="6">Lacks conserved residue(s) required for the propagation of feature annotation.</text>
</comment>
<dbReference type="eggNOG" id="COG3346">
    <property type="taxonomic scope" value="Bacteria"/>
</dbReference>
<protein>
    <recommendedName>
        <fullName evidence="6">SURF1-like protein</fullName>
    </recommendedName>
</protein>
<keyword evidence="6" id="KW-1003">Cell membrane</keyword>
<evidence type="ECO:0000256" key="1">
    <source>
        <dbReference type="ARBA" id="ARBA00004370"/>
    </source>
</evidence>
<accession>A0A1Q2M0M8</accession>
<dbReference type="GO" id="GO:0005886">
    <property type="term" value="C:plasma membrane"/>
    <property type="evidence" value="ECO:0007669"/>
    <property type="project" value="UniProtKB-SubCell"/>
</dbReference>
<keyword evidence="5 6" id="KW-0472">Membrane</keyword>
<dbReference type="Proteomes" id="UP000188219">
    <property type="component" value="Chromosome"/>
</dbReference>
<dbReference type="PROSITE" id="PS50895">
    <property type="entry name" value="SURF1"/>
    <property type="match status" value="1"/>
</dbReference>